<sequence length="157" mass="17301">MSNFVNLLDIVYPVGSVYITFSDVSPIESVGGSWEKIDGKFLQSSSETDALNSTGGFSGNIGFTFMYGSYCGAVVPTYNQDIDDSLLNIGPNGDTVNYTPNIVKRSTTWSASQWNHNVNTGITGSIHAIPNPRIYSKDIYWDNRPAYITCNMYKRIA</sequence>
<dbReference type="InterPro" id="IPR053827">
    <property type="entry name" value="Gp10_C"/>
</dbReference>
<organism evidence="2">
    <name type="scientific">Siphoviridae sp. ctnPP24</name>
    <dbReference type="NCBI Taxonomy" id="2825662"/>
    <lineage>
        <taxon>Viruses</taxon>
        <taxon>Duplodnaviria</taxon>
        <taxon>Heunggongvirae</taxon>
        <taxon>Uroviricota</taxon>
        <taxon>Caudoviricetes</taxon>
    </lineage>
</organism>
<name>A0A8S5TYP3_9CAUD</name>
<feature type="domain" description="Baseplate structural protein Gp10 C-terminal" evidence="1">
    <location>
        <begin position="7"/>
        <end position="66"/>
    </location>
</feature>
<proteinExistence type="predicted"/>
<protein>
    <submittedName>
        <fullName evidence="2">Baseplate protein</fullName>
    </submittedName>
</protein>
<dbReference type="Pfam" id="PF21939">
    <property type="entry name" value="Gp10_C"/>
    <property type="match status" value="1"/>
</dbReference>
<reference evidence="2" key="1">
    <citation type="journal article" date="2021" name="Proc. Natl. Acad. Sci. U.S.A.">
        <title>A Catalog of Tens of Thousands of Viruses from Human Metagenomes Reveals Hidden Associations with Chronic Diseases.</title>
        <authorList>
            <person name="Tisza M.J."/>
            <person name="Buck C.B."/>
        </authorList>
    </citation>
    <scope>NUCLEOTIDE SEQUENCE</scope>
    <source>
        <strain evidence="2">CtnPP24</strain>
    </source>
</reference>
<accession>A0A8S5TYP3</accession>
<evidence type="ECO:0000259" key="1">
    <source>
        <dbReference type="Pfam" id="PF21939"/>
    </source>
</evidence>
<dbReference type="EMBL" id="BK015962">
    <property type="protein sequence ID" value="DAF87321.1"/>
    <property type="molecule type" value="Genomic_DNA"/>
</dbReference>
<evidence type="ECO:0000313" key="2">
    <source>
        <dbReference type="EMBL" id="DAF87321.1"/>
    </source>
</evidence>